<gene>
    <name evidence="4" type="ORF">LMG28138_05640</name>
</gene>
<dbReference type="Pfam" id="PF00440">
    <property type="entry name" value="TetR_N"/>
    <property type="match status" value="1"/>
</dbReference>
<reference evidence="4 5" key="1">
    <citation type="submission" date="2020-04" db="EMBL/GenBank/DDBJ databases">
        <authorList>
            <person name="De Canck E."/>
        </authorList>
    </citation>
    <scope>NUCLEOTIDE SEQUENCE [LARGE SCALE GENOMIC DNA]</scope>
    <source>
        <strain evidence="4 5">LMG 28138</strain>
    </source>
</reference>
<dbReference type="InterPro" id="IPR001647">
    <property type="entry name" value="HTH_TetR"/>
</dbReference>
<dbReference type="EMBL" id="CADIKM010000071">
    <property type="protein sequence ID" value="CAB3805286.1"/>
    <property type="molecule type" value="Genomic_DNA"/>
</dbReference>
<name>A0A6S7CBG8_9BURK</name>
<dbReference type="AlphaFoldDB" id="A0A6S7CBG8"/>
<evidence type="ECO:0000313" key="4">
    <source>
        <dbReference type="EMBL" id="CAB3805286.1"/>
    </source>
</evidence>
<evidence type="ECO:0000313" key="5">
    <source>
        <dbReference type="Proteomes" id="UP000494115"/>
    </source>
</evidence>
<feature type="domain" description="HTH tetR-type" evidence="3">
    <location>
        <begin position="8"/>
        <end position="68"/>
    </location>
</feature>
<dbReference type="Proteomes" id="UP000494115">
    <property type="component" value="Unassembled WGS sequence"/>
</dbReference>
<keyword evidence="5" id="KW-1185">Reference proteome</keyword>
<dbReference type="GO" id="GO:0003677">
    <property type="term" value="F:DNA binding"/>
    <property type="evidence" value="ECO:0007669"/>
    <property type="project" value="UniProtKB-UniRule"/>
</dbReference>
<evidence type="ECO:0000256" key="1">
    <source>
        <dbReference type="ARBA" id="ARBA00023125"/>
    </source>
</evidence>
<organism evidence="4 5">
    <name type="scientific">Pararobbsia alpina</name>
    <dbReference type="NCBI Taxonomy" id="621374"/>
    <lineage>
        <taxon>Bacteria</taxon>
        <taxon>Pseudomonadati</taxon>
        <taxon>Pseudomonadota</taxon>
        <taxon>Betaproteobacteria</taxon>
        <taxon>Burkholderiales</taxon>
        <taxon>Burkholderiaceae</taxon>
        <taxon>Pararobbsia</taxon>
    </lineage>
</organism>
<evidence type="ECO:0000256" key="2">
    <source>
        <dbReference type="PROSITE-ProRule" id="PRU00335"/>
    </source>
</evidence>
<keyword evidence="1 2" id="KW-0238">DNA-binding</keyword>
<dbReference type="PROSITE" id="PS50977">
    <property type="entry name" value="HTH_TETR_2"/>
    <property type="match status" value="1"/>
</dbReference>
<sequence length="89" mass="9923">MAIRMNPEDRKAQILEAALKVAREIGDYKVTRELVAKEAGVAPGLVSRYFSDMATLQDEIVIQAAKNRDIRIITVGLLDRHPCRARDCG</sequence>
<dbReference type="InterPro" id="IPR009057">
    <property type="entry name" value="Homeodomain-like_sf"/>
</dbReference>
<dbReference type="SUPFAM" id="SSF46689">
    <property type="entry name" value="Homeodomain-like"/>
    <property type="match status" value="1"/>
</dbReference>
<dbReference type="Gene3D" id="1.10.357.10">
    <property type="entry name" value="Tetracycline Repressor, domain 2"/>
    <property type="match status" value="1"/>
</dbReference>
<evidence type="ECO:0000259" key="3">
    <source>
        <dbReference type="PROSITE" id="PS50977"/>
    </source>
</evidence>
<feature type="DNA-binding region" description="H-T-H motif" evidence="2">
    <location>
        <begin position="31"/>
        <end position="50"/>
    </location>
</feature>
<accession>A0A6S7CBG8</accession>
<protein>
    <recommendedName>
        <fullName evidence="3">HTH tetR-type domain-containing protein</fullName>
    </recommendedName>
</protein>
<proteinExistence type="predicted"/>